<dbReference type="Gene3D" id="2.20.200.10">
    <property type="entry name" value="Outer membrane efflux proteins (OEP)"/>
    <property type="match status" value="1"/>
</dbReference>
<keyword evidence="5" id="KW-1185">Reference proteome</keyword>
<dbReference type="Pfam" id="PF02321">
    <property type="entry name" value="OEP"/>
    <property type="match status" value="2"/>
</dbReference>
<keyword evidence="2" id="KW-0472">Membrane</keyword>
<dbReference type="InterPro" id="IPR003423">
    <property type="entry name" value="OMP_efflux"/>
</dbReference>
<dbReference type="RefSeq" id="WP_104831120.1">
    <property type="nucleotide sequence ID" value="NZ_PJCH01000013.1"/>
</dbReference>
<sequence length="477" mass="49494">MLVNDLRTVVPAVIAVFLAGCVSKPAPHALTPPDGAGGAFANVSKAPVSTEESPTAWWRLFDDPALDELIADAIAENNDLKAAAANLKSVRAALNAERAVLFPATTVSAGADYARLGGGAAGPLSSVDDDFVYSTGFDLSYELDLFGRVRNIVAAARADLGAAEAALNDLAVIVAAETARAYAEFCAAEVQIGVAEESAALQEETFKLTQRLLDAGRATRLDVARAQSALETTRASIPPLRAAGESAVFRLATLTGRTPKTMLSTIGACDAIPAVTREIPVGDGYALLARRPDVRRAEHILASATARVGAARADLFPQVTLGGSVTSSALEVSNIGSDDSIQFSVGPLITWSFPNIAVAKARLSGAKADAEAALASYNQTVLTALEETETALSRLGRALERAASLERARDAAAEAAELALARYRAGRDPFLTVLDADRTLAESEAALAQARAAAANAQVDVFRALGGGWQALWQNAG</sequence>
<dbReference type="OrthoDB" id="9770517at2"/>
<gene>
    <name evidence="4" type="ORF">CW354_16065</name>
</gene>
<comment type="caution">
    <text evidence="4">The sequence shown here is derived from an EMBL/GenBank/DDBJ whole genome shotgun (WGS) entry which is preliminary data.</text>
</comment>
<dbReference type="NCBIfam" id="TIGR01845">
    <property type="entry name" value="outer_NodT"/>
    <property type="match status" value="1"/>
</dbReference>
<accession>A0A2S7K299</accession>
<proteinExistence type="inferred from homology"/>
<feature type="coiled-coil region" evidence="3">
    <location>
        <begin position="70"/>
        <end position="97"/>
    </location>
</feature>
<dbReference type="PROSITE" id="PS51257">
    <property type="entry name" value="PROKAR_LIPOPROTEIN"/>
    <property type="match status" value="1"/>
</dbReference>
<dbReference type="SUPFAM" id="SSF56954">
    <property type="entry name" value="Outer membrane efflux proteins (OEP)"/>
    <property type="match status" value="1"/>
</dbReference>
<keyword evidence="2" id="KW-0812">Transmembrane</keyword>
<comment type="similarity">
    <text evidence="1 2">Belongs to the outer membrane factor (OMF) (TC 1.B.17) family.</text>
</comment>
<evidence type="ECO:0000256" key="2">
    <source>
        <dbReference type="RuleBase" id="RU362097"/>
    </source>
</evidence>
<dbReference type="PANTHER" id="PTHR30203:SF21">
    <property type="entry name" value="OUTER MEMBRANE COMPONENT OF MULTIDRUG EFFLUX PUMP-RELATED"/>
    <property type="match status" value="1"/>
</dbReference>
<dbReference type="GO" id="GO:0015562">
    <property type="term" value="F:efflux transmembrane transporter activity"/>
    <property type="evidence" value="ECO:0007669"/>
    <property type="project" value="InterPro"/>
</dbReference>
<reference evidence="4 5" key="1">
    <citation type="submission" date="2017-12" db="EMBL/GenBank/DDBJ databases">
        <authorList>
            <person name="Hurst M.R.H."/>
        </authorList>
    </citation>
    <scope>NUCLEOTIDE SEQUENCE [LARGE SCALE GENOMIC DNA]</scope>
    <source>
        <strain evidence="4 5">SY-3-19</strain>
    </source>
</reference>
<evidence type="ECO:0000313" key="4">
    <source>
        <dbReference type="EMBL" id="PQA86645.1"/>
    </source>
</evidence>
<evidence type="ECO:0000256" key="3">
    <source>
        <dbReference type="SAM" id="Coils"/>
    </source>
</evidence>
<comment type="subcellular location">
    <subcellularLocation>
        <location evidence="2">Cell membrane</location>
        <topology evidence="2">Lipid-anchor</topology>
    </subcellularLocation>
</comment>
<dbReference type="EMBL" id="PJCH01000013">
    <property type="protein sequence ID" value="PQA86645.1"/>
    <property type="molecule type" value="Genomic_DNA"/>
</dbReference>
<dbReference type="Gene3D" id="1.20.1600.10">
    <property type="entry name" value="Outer membrane efflux proteins (OEP)"/>
    <property type="match status" value="1"/>
</dbReference>
<keyword evidence="3" id="KW-0175">Coiled coil</keyword>
<name>A0A2S7K299_9PROT</name>
<dbReference type="Proteomes" id="UP000239504">
    <property type="component" value="Unassembled WGS sequence"/>
</dbReference>
<evidence type="ECO:0000313" key="5">
    <source>
        <dbReference type="Proteomes" id="UP000239504"/>
    </source>
</evidence>
<dbReference type="GO" id="GO:0005886">
    <property type="term" value="C:plasma membrane"/>
    <property type="evidence" value="ECO:0007669"/>
    <property type="project" value="UniProtKB-SubCell"/>
</dbReference>
<dbReference type="AlphaFoldDB" id="A0A2S7K299"/>
<evidence type="ECO:0000256" key="1">
    <source>
        <dbReference type="ARBA" id="ARBA00007613"/>
    </source>
</evidence>
<protein>
    <submittedName>
        <fullName evidence="4">RND transporter</fullName>
    </submittedName>
</protein>
<dbReference type="PANTHER" id="PTHR30203">
    <property type="entry name" value="OUTER MEMBRANE CATION EFFLUX PROTEIN"/>
    <property type="match status" value="1"/>
</dbReference>
<dbReference type="InterPro" id="IPR010131">
    <property type="entry name" value="MdtP/NodT-like"/>
</dbReference>
<keyword evidence="2" id="KW-0449">Lipoprotein</keyword>
<keyword evidence="2" id="KW-1134">Transmembrane beta strand</keyword>
<keyword evidence="2" id="KW-0564">Palmitate</keyword>
<organism evidence="4 5">
    <name type="scientific">Hyphococcus luteus</name>
    <dbReference type="NCBI Taxonomy" id="2058213"/>
    <lineage>
        <taxon>Bacteria</taxon>
        <taxon>Pseudomonadati</taxon>
        <taxon>Pseudomonadota</taxon>
        <taxon>Alphaproteobacteria</taxon>
        <taxon>Parvularculales</taxon>
        <taxon>Parvularculaceae</taxon>
        <taxon>Hyphococcus</taxon>
    </lineage>
</organism>